<evidence type="ECO:0000313" key="1">
    <source>
        <dbReference type="EMBL" id="MPC72520.1"/>
    </source>
</evidence>
<sequence>MKYLKLWSPILQGLLAPKDGAKLGKKGNIDDRGPRNIVFVLCCGAVRRRRPRSVVVSLSSVDGFSALLTVLHC</sequence>
<dbReference type="AlphaFoldDB" id="A0A5B7HJ83"/>
<evidence type="ECO:0000313" key="2">
    <source>
        <dbReference type="Proteomes" id="UP000324222"/>
    </source>
</evidence>
<protein>
    <submittedName>
        <fullName evidence="1">Uncharacterized protein</fullName>
    </submittedName>
</protein>
<accession>A0A5B7HJ83</accession>
<comment type="caution">
    <text evidence="1">The sequence shown here is derived from an EMBL/GenBank/DDBJ whole genome shotgun (WGS) entry which is preliminary data.</text>
</comment>
<gene>
    <name evidence="1" type="ORF">E2C01_066830</name>
</gene>
<keyword evidence="2" id="KW-1185">Reference proteome</keyword>
<organism evidence="1 2">
    <name type="scientific">Portunus trituberculatus</name>
    <name type="common">Swimming crab</name>
    <name type="synonym">Neptunus trituberculatus</name>
    <dbReference type="NCBI Taxonomy" id="210409"/>
    <lineage>
        <taxon>Eukaryota</taxon>
        <taxon>Metazoa</taxon>
        <taxon>Ecdysozoa</taxon>
        <taxon>Arthropoda</taxon>
        <taxon>Crustacea</taxon>
        <taxon>Multicrustacea</taxon>
        <taxon>Malacostraca</taxon>
        <taxon>Eumalacostraca</taxon>
        <taxon>Eucarida</taxon>
        <taxon>Decapoda</taxon>
        <taxon>Pleocyemata</taxon>
        <taxon>Brachyura</taxon>
        <taxon>Eubrachyura</taxon>
        <taxon>Portunoidea</taxon>
        <taxon>Portunidae</taxon>
        <taxon>Portuninae</taxon>
        <taxon>Portunus</taxon>
    </lineage>
</organism>
<name>A0A5B7HJ83_PORTR</name>
<reference evidence="1 2" key="1">
    <citation type="submission" date="2019-05" db="EMBL/GenBank/DDBJ databases">
        <title>Another draft genome of Portunus trituberculatus and its Hox gene families provides insights of decapod evolution.</title>
        <authorList>
            <person name="Jeong J.-H."/>
            <person name="Song I."/>
            <person name="Kim S."/>
            <person name="Choi T."/>
            <person name="Kim D."/>
            <person name="Ryu S."/>
            <person name="Kim W."/>
        </authorList>
    </citation>
    <scope>NUCLEOTIDE SEQUENCE [LARGE SCALE GENOMIC DNA]</scope>
    <source>
        <tissue evidence="1">Muscle</tissue>
    </source>
</reference>
<dbReference type="EMBL" id="VSRR010034880">
    <property type="protein sequence ID" value="MPC72520.1"/>
    <property type="molecule type" value="Genomic_DNA"/>
</dbReference>
<dbReference type="Proteomes" id="UP000324222">
    <property type="component" value="Unassembled WGS sequence"/>
</dbReference>
<proteinExistence type="predicted"/>